<proteinExistence type="predicted"/>
<dbReference type="EMBL" id="JBIGIA010000020">
    <property type="protein sequence ID" value="MFG6459327.1"/>
    <property type="molecule type" value="Genomic_DNA"/>
</dbReference>
<dbReference type="RefSeq" id="WP_394491204.1">
    <property type="nucleotide sequence ID" value="NZ_JBIGIA010000020.1"/>
</dbReference>
<evidence type="ECO:0000313" key="2">
    <source>
        <dbReference type="EMBL" id="MFG6459327.1"/>
    </source>
</evidence>
<keyword evidence="3" id="KW-1185">Reference proteome</keyword>
<feature type="region of interest" description="Disordered" evidence="1">
    <location>
        <begin position="66"/>
        <end position="85"/>
    </location>
</feature>
<evidence type="ECO:0000313" key="3">
    <source>
        <dbReference type="Proteomes" id="UP001606305"/>
    </source>
</evidence>
<name>A0ABW7GBP5_9BURK</name>
<comment type="caution">
    <text evidence="2">The sequence shown here is derived from an EMBL/GenBank/DDBJ whole genome shotgun (WGS) entry which is preliminary data.</text>
</comment>
<reference evidence="2 3" key="1">
    <citation type="submission" date="2024-09" db="EMBL/GenBank/DDBJ databases">
        <title>Novel species of the genus Pelomonas and Roseateles isolated from streams.</title>
        <authorList>
            <person name="Lu H."/>
        </authorList>
    </citation>
    <scope>NUCLEOTIDE SEQUENCE [LARGE SCALE GENOMIC DNA]</scope>
    <source>
        <strain evidence="2 3">BYS96W</strain>
    </source>
</reference>
<dbReference type="Proteomes" id="UP001606305">
    <property type="component" value="Unassembled WGS sequence"/>
</dbReference>
<sequence length="85" mass="9014">MLASAQALVQEWVLAWAPEWARALGPAQEWEQASALALGPEQVSAPALAQEWALVSVLAWEPAWAPVSGPEQASAREWGPVSALA</sequence>
<organism evidence="2 3">
    <name type="scientific">Pelomonas nitida</name>
    <dbReference type="NCBI Taxonomy" id="3299027"/>
    <lineage>
        <taxon>Bacteria</taxon>
        <taxon>Pseudomonadati</taxon>
        <taxon>Pseudomonadota</taxon>
        <taxon>Betaproteobacteria</taxon>
        <taxon>Burkholderiales</taxon>
        <taxon>Sphaerotilaceae</taxon>
        <taxon>Roseateles</taxon>
    </lineage>
</organism>
<accession>A0ABW7GBP5</accession>
<evidence type="ECO:0000256" key="1">
    <source>
        <dbReference type="SAM" id="MobiDB-lite"/>
    </source>
</evidence>
<gene>
    <name evidence="2" type="ORF">ACG00X_21030</name>
</gene>
<protein>
    <submittedName>
        <fullName evidence="2">Uncharacterized protein</fullName>
    </submittedName>
</protein>